<evidence type="ECO:0000313" key="3">
    <source>
        <dbReference type="Proteomes" id="UP000295444"/>
    </source>
</evidence>
<name>A0A4R6SB65_LABRH</name>
<accession>A0A4R6SB65</accession>
<protein>
    <submittedName>
        <fullName evidence="2">Beta-lactamase</fullName>
    </submittedName>
</protein>
<dbReference type="AlphaFoldDB" id="A0A4R6SB65"/>
<dbReference type="InterPro" id="IPR050491">
    <property type="entry name" value="AmpC-like"/>
</dbReference>
<sequence length="117" mass="12419">MAGTGDVWSTAADLARCTEAVHKGRILSEASHALLTKAHVPAQDGPDTGWMTSASYGYGVFLGTVAGTPAVYHTGDNPGYKAMNVWLPERAASIAIVANDDATKLEQVLEEVWCQAW</sequence>
<dbReference type="PANTHER" id="PTHR46825">
    <property type="entry name" value="D-ALANYL-D-ALANINE-CARBOXYPEPTIDASE/ENDOPEPTIDASE AMPH"/>
    <property type="match status" value="1"/>
</dbReference>
<reference evidence="2 3" key="1">
    <citation type="submission" date="2019-03" db="EMBL/GenBank/DDBJ databases">
        <title>Genomic Encyclopedia of Type Strains, Phase IV (KMG-IV): sequencing the most valuable type-strain genomes for metagenomic binning, comparative biology and taxonomic classification.</title>
        <authorList>
            <person name="Goeker M."/>
        </authorList>
    </citation>
    <scope>NUCLEOTIDE SEQUENCE [LARGE SCALE GENOMIC DNA]</scope>
    <source>
        <strain evidence="2 3">DSM 45361</strain>
    </source>
</reference>
<gene>
    <name evidence="2" type="ORF">EV186_103123</name>
</gene>
<dbReference type="Pfam" id="PF00144">
    <property type="entry name" value="Beta-lactamase"/>
    <property type="match status" value="1"/>
</dbReference>
<organism evidence="2 3">
    <name type="scientific">Labedaea rhizosphaerae</name>
    <dbReference type="NCBI Taxonomy" id="598644"/>
    <lineage>
        <taxon>Bacteria</taxon>
        <taxon>Bacillati</taxon>
        <taxon>Actinomycetota</taxon>
        <taxon>Actinomycetes</taxon>
        <taxon>Pseudonocardiales</taxon>
        <taxon>Pseudonocardiaceae</taxon>
        <taxon>Labedaea</taxon>
    </lineage>
</organism>
<dbReference type="InterPro" id="IPR001466">
    <property type="entry name" value="Beta-lactam-related"/>
</dbReference>
<dbReference type="InterPro" id="IPR012338">
    <property type="entry name" value="Beta-lactam/transpept-like"/>
</dbReference>
<comment type="caution">
    <text evidence="2">The sequence shown here is derived from an EMBL/GenBank/DDBJ whole genome shotgun (WGS) entry which is preliminary data.</text>
</comment>
<evidence type="ECO:0000313" key="2">
    <source>
        <dbReference type="EMBL" id="TDP97162.1"/>
    </source>
</evidence>
<feature type="domain" description="Beta-lactamase-related" evidence="1">
    <location>
        <begin position="3"/>
        <end position="103"/>
    </location>
</feature>
<dbReference type="Proteomes" id="UP000295444">
    <property type="component" value="Unassembled WGS sequence"/>
</dbReference>
<dbReference type="SUPFAM" id="SSF56601">
    <property type="entry name" value="beta-lactamase/transpeptidase-like"/>
    <property type="match status" value="1"/>
</dbReference>
<proteinExistence type="predicted"/>
<dbReference type="EMBL" id="SNXZ01000003">
    <property type="protein sequence ID" value="TDP97162.1"/>
    <property type="molecule type" value="Genomic_DNA"/>
</dbReference>
<dbReference type="PANTHER" id="PTHR46825:SF9">
    <property type="entry name" value="BETA-LACTAMASE-RELATED DOMAIN-CONTAINING PROTEIN"/>
    <property type="match status" value="1"/>
</dbReference>
<keyword evidence="3" id="KW-1185">Reference proteome</keyword>
<evidence type="ECO:0000259" key="1">
    <source>
        <dbReference type="Pfam" id="PF00144"/>
    </source>
</evidence>
<dbReference type="Gene3D" id="3.40.710.10">
    <property type="entry name" value="DD-peptidase/beta-lactamase superfamily"/>
    <property type="match status" value="1"/>
</dbReference>